<reference evidence="10" key="1">
    <citation type="submission" date="2020-01" db="EMBL/GenBank/DDBJ databases">
        <authorList>
            <person name="Mishra B."/>
        </authorList>
    </citation>
    <scope>NUCLEOTIDE SEQUENCE [LARGE SCALE GENOMIC DNA]</scope>
</reference>
<dbReference type="InterPro" id="IPR052035">
    <property type="entry name" value="ZnF_BED_domain_contain"/>
</dbReference>
<dbReference type="GO" id="GO:0003677">
    <property type="term" value="F:DNA binding"/>
    <property type="evidence" value="ECO:0007669"/>
    <property type="project" value="UniProtKB-KW"/>
</dbReference>
<dbReference type="GO" id="GO:0008270">
    <property type="term" value="F:zinc ion binding"/>
    <property type="evidence" value="ECO:0007669"/>
    <property type="project" value="UniProtKB-KW"/>
</dbReference>
<evidence type="ECO:0000313" key="10">
    <source>
        <dbReference type="EMBL" id="CAA7031636.1"/>
    </source>
</evidence>
<keyword evidence="2" id="KW-0479">Metal-binding</keyword>
<sequence>MLKHLKVCKILKREAVTDDERDGKRLKQSTLHHQRQDKCAGSSVPSYLVYDPVASRKALAEMIIMDEWPFRFVERKGFRRFMRITQPRFDMPSRRIVTRDTLRIFDEETSKLRSFFRNYKGSVCLTTDTWTSIQNLNCMCLTAHYIDEDWNLYKRVINFCLVDNHAGETIEAAFNLKKGFDMLELEDDKYLSELARICQVAPSDEDCSVASALLPILRFFYDATLNISGSKYVTGYTYMKEIFGVGLMIVKMDTMGDQYKKDMAEKMSEKFYKYWGNYKNINMLIYVAAILDPRYKMKWVAWVINGVYHTDEAVCLLGMIKNTLERLFVYYESLQSKVGEETIQEKRNSKSSSRDKDRTQSLMDSMFDEAEESEDDVVVKTELESYLDEARKDRKNPDFDILFWWKTRGSKYKLLSMMAKDVLAMPVSIVASESAFSAGGRVLDPFRSSLTPCIVKALFCTQDWYREFVMMMKI</sequence>
<dbReference type="InterPro" id="IPR008906">
    <property type="entry name" value="HATC_C_dom"/>
</dbReference>
<feature type="domain" description="HAT C-terminal dimerisation" evidence="8">
    <location>
        <begin position="382"/>
        <end position="465"/>
    </location>
</feature>
<keyword evidence="5" id="KW-0238">DNA-binding</keyword>
<organism evidence="10 11">
    <name type="scientific">Microthlaspi erraticum</name>
    <dbReference type="NCBI Taxonomy" id="1685480"/>
    <lineage>
        <taxon>Eukaryota</taxon>
        <taxon>Viridiplantae</taxon>
        <taxon>Streptophyta</taxon>
        <taxon>Embryophyta</taxon>
        <taxon>Tracheophyta</taxon>
        <taxon>Spermatophyta</taxon>
        <taxon>Magnoliopsida</taxon>
        <taxon>eudicotyledons</taxon>
        <taxon>Gunneridae</taxon>
        <taxon>Pentapetalae</taxon>
        <taxon>rosids</taxon>
        <taxon>malvids</taxon>
        <taxon>Brassicales</taxon>
        <taxon>Brassicaceae</taxon>
        <taxon>Coluteocarpeae</taxon>
        <taxon>Microthlaspi</taxon>
    </lineage>
</organism>
<keyword evidence="11" id="KW-1185">Reference proteome</keyword>
<dbReference type="GO" id="GO:0005634">
    <property type="term" value="C:nucleus"/>
    <property type="evidence" value="ECO:0007669"/>
    <property type="project" value="UniProtKB-SubCell"/>
</dbReference>
<dbReference type="Pfam" id="PF05699">
    <property type="entry name" value="Dimer_Tnp_hAT"/>
    <property type="match status" value="1"/>
</dbReference>
<proteinExistence type="predicted"/>
<comment type="subcellular location">
    <subcellularLocation>
        <location evidence="1">Nucleus</location>
    </subcellularLocation>
</comment>
<evidence type="ECO:0000256" key="6">
    <source>
        <dbReference type="ARBA" id="ARBA00023242"/>
    </source>
</evidence>
<name>A0A6D2IWN5_9BRAS</name>
<feature type="region of interest" description="Disordered" evidence="7">
    <location>
        <begin position="341"/>
        <end position="360"/>
    </location>
</feature>
<accession>A0A6D2IWN5</accession>
<dbReference type="InterPro" id="IPR012337">
    <property type="entry name" value="RNaseH-like_sf"/>
</dbReference>
<evidence type="ECO:0000259" key="8">
    <source>
        <dbReference type="Pfam" id="PF05699"/>
    </source>
</evidence>
<keyword evidence="4" id="KW-0862">Zinc</keyword>
<evidence type="ECO:0000256" key="4">
    <source>
        <dbReference type="ARBA" id="ARBA00022833"/>
    </source>
</evidence>
<evidence type="ECO:0000313" key="11">
    <source>
        <dbReference type="Proteomes" id="UP000467841"/>
    </source>
</evidence>
<gene>
    <name evidence="10" type="ORF">MERR_LOCUS18871</name>
</gene>
<dbReference type="InterPro" id="IPR025525">
    <property type="entry name" value="hAT-like_transposase_RNase-H"/>
</dbReference>
<keyword evidence="3" id="KW-0863">Zinc-finger</keyword>
<evidence type="ECO:0000256" key="3">
    <source>
        <dbReference type="ARBA" id="ARBA00022771"/>
    </source>
</evidence>
<dbReference type="PANTHER" id="PTHR46481:SF10">
    <property type="entry name" value="ZINC FINGER BED DOMAIN-CONTAINING PROTEIN 39"/>
    <property type="match status" value="1"/>
</dbReference>
<protein>
    <recommendedName>
        <fullName evidence="12">HAT C-terminal dimerisation domain-containing protein</fullName>
    </recommendedName>
</protein>
<keyword evidence="6" id="KW-0539">Nucleus</keyword>
<evidence type="ECO:0000256" key="2">
    <source>
        <dbReference type="ARBA" id="ARBA00022723"/>
    </source>
</evidence>
<dbReference type="Pfam" id="PF14372">
    <property type="entry name" value="hAT-like_RNase-H"/>
    <property type="match status" value="1"/>
</dbReference>
<dbReference type="PANTHER" id="PTHR46481">
    <property type="entry name" value="ZINC FINGER BED DOMAIN-CONTAINING PROTEIN 4"/>
    <property type="match status" value="1"/>
</dbReference>
<dbReference type="SUPFAM" id="SSF53098">
    <property type="entry name" value="Ribonuclease H-like"/>
    <property type="match status" value="1"/>
</dbReference>
<dbReference type="Proteomes" id="UP000467841">
    <property type="component" value="Unassembled WGS sequence"/>
</dbReference>
<feature type="domain" description="hAT-like transposase RNase-H fold" evidence="9">
    <location>
        <begin position="228"/>
        <end position="331"/>
    </location>
</feature>
<dbReference type="OrthoDB" id="1732950at2759"/>
<dbReference type="GO" id="GO:0046983">
    <property type="term" value="F:protein dimerization activity"/>
    <property type="evidence" value="ECO:0007669"/>
    <property type="project" value="InterPro"/>
</dbReference>
<dbReference type="EMBL" id="CACVBM020001108">
    <property type="protein sequence ID" value="CAA7031636.1"/>
    <property type="molecule type" value="Genomic_DNA"/>
</dbReference>
<evidence type="ECO:0000256" key="5">
    <source>
        <dbReference type="ARBA" id="ARBA00023125"/>
    </source>
</evidence>
<dbReference type="AlphaFoldDB" id="A0A6D2IWN5"/>
<evidence type="ECO:0008006" key="12">
    <source>
        <dbReference type="Google" id="ProtNLM"/>
    </source>
</evidence>
<evidence type="ECO:0000256" key="7">
    <source>
        <dbReference type="SAM" id="MobiDB-lite"/>
    </source>
</evidence>
<feature type="compositionally biased region" description="Basic and acidic residues" evidence="7">
    <location>
        <begin position="341"/>
        <end position="359"/>
    </location>
</feature>
<dbReference type="SUPFAM" id="SSF140996">
    <property type="entry name" value="Hermes dimerisation domain"/>
    <property type="match status" value="1"/>
</dbReference>
<evidence type="ECO:0000256" key="1">
    <source>
        <dbReference type="ARBA" id="ARBA00004123"/>
    </source>
</evidence>
<comment type="caution">
    <text evidence="10">The sequence shown here is derived from an EMBL/GenBank/DDBJ whole genome shotgun (WGS) entry which is preliminary data.</text>
</comment>
<evidence type="ECO:0000259" key="9">
    <source>
        <dbReference type="Pfam" id="PF14372"/>
    </source>
</evidence>